<proteinExistence type="predicted"/>
<evidence type="ECO:0000313" key="2">
    <source>
        <dbReference type="Proteomes" id="UP000441336"/>
    </source>
</evidence>
<protein>
    <submittedName>
        <fullName evidence="1">DUF2806 domain-containing protein</fullName>
    </submittedName>
</protein>
<dbReference type="InterPro" id="IPR021254">
    <property type="entry name" value="DUF2806"/>
</dbReference>
<dbReference type="Pfam" id="PF10987">
    <property type="entry name" value="DUF2806"/>
    <property type="match status" value="1"/>
</dbReference>
<name>A0A7K1TJ20_9BACT</name>
<evidence type="ECO:0000313" key="1">
    <source>
        <dbReference type="EMBL" id="MVN78326.1"/>
    </source>
</evidence>
<dbReference type="EMBL" id="WQKZ01000004">
    <property type="protein sequence ID" value="MVN78326.1"/>
    <property type="molecule type" value="Genomic_DNA"/>
</dbReference>
<dbReference type="AlphaFoldDB" id="A0A7K1TJ20"/>
<gene>
    <name evidence="1" type="ORF">GO988_18505</name>
</gene>
<organism evidence="1 2">
    <name type="scientific">Hymenobacter ginkgonis</name>
    <dbReference type="NCBI Taxonomy" id="2682976"/>
    <lineage>
        <taxon>Bacteria</taxon>
        <taxon>Pseudomonadati</taxon>
        <taxon>Bacteroidota</taxon>
        <taxon>Cytophagia</taxon>
        <taxon>Cytophagales</taxon>
        <taxon>Hymenobacteraceae</taxon>
        <taxon>Hymenobacter</taxon>
    </lineage>
</organism>
<keyword evidence="2" id="KW-1185">Reference proteome</keyword>
<dbReference type="Proteomes" id="UP000441336">
    <property type="component" value="Unassembled WGS sequence"/>
</dbReference>
<comment type="caution">
    <text evidence="1">The sequence shown here is derived from an EMBL/GenBank/DDBJ whole genome shotgun (WGS) entry which is preliminary data.</text>
</comment>
<sequence length="289" mass="32146">MSDLVAGAVDVPVAYLESKSQQIRTEAQALSFVTKKAAEAAAQKFEADEQLVERTVNHFGQKLFKEQINREKIIAKAVEELKNDPPAQDSESEIDEDWLSMFSRIAEQKSNADVQLFLAKILAGEIRKPGSYSPQTIHILSTLSQNVAQLFQKFCDVSLSESSTKLAFVITDPFGSAGSNSLAPLGLSYLHLTTLQDAGLIQHDLNAWRDIPAVFYAIPFSIGGKNYQMGIVDGTKDEDLYDNPRRVTAINFTEPGKQLRSVLHLGTNGIYEMKMLDWLRTQYSFLIVP</sequence>
<reference evidence="1 2" key="1">
    <citation type="submission" date="2019-12" db="EMBL/GenBank/DDBJ databases">
        <title>Hymenobacter sp. HMF4947 Genome sequencing and assembly.</title>
        <authorList>
            <person name="Kang H."/>
            <person name="Cha I."/>
            <person name="Kim H."/>
            <person name="Joh K."/>
        </authorList>
    </citation>
    <scope>NUCLEOTIDE SEQUENCE [LARGE SCALE GENOMIC DNA]</scope>
    <source>
        <strain evidence="1 2">HMF4947</strain>
    </source>
</reference>
<accession>A0A7K1TJ20</accession>